<dbReference type="GO" id="GO:0046872">
    <property type="term" value="F:metal ion binding"/>
    <property type="evidence" value="ECO:0007669"/>
    <property type="project" value="UniProtKB-KW"/>
</dbReference>
<dbReference type="InterPro" id="IPR036851">
    <property type="entry name" value="Chloroperoxidase-like_sf"/>
</dbReference>
<dbReference type="PANTHER" id="PTHR33577:SF18">
    <property type="entry name" value="HEME HALOPEROXIDASE FAMILY PROFILE DOMAIN-CONTAINING PROTEIN"/>
    <property type="match status" value="1"/>
</dbReference>
<name>A0A0C9X6D2_9AGAR</name>
<dbReference type="SUPFAM" id="SSF47571">
    <property type="entry name" value="Cloroperoxidase"/>
    <property type="match status" value="1"/>
</dbReference>
<comment type="similarity">
    <text evidence="7">Belongs to the chloroperoxidase family.</text>
</comment>
<dbReference type="InterPro" id="IPR000028">
    <property type="entry name" value="Chloroperoxidase"/>
</dbReference>
<evidence type="ECO:0000256" key="3">
    <source>
        <dbReference type="ARBA" id="ARBA00022617"/>
    </source>
</evidence>
<dbReference type="AlphaFoldDB" id="A0A0C9X6D2"/>
<keyword evidence="11" id="KW-1185">Reference proteome</keyword>
<keyword evidence="5" id="KW-0560">Oxidoreductase</keyword>
<dbReference type="GO" id="GO:0004601">
    <property type="term" value="F:peroxidase activity"/>
    <property type="evidence" value="ECO:0007669"/>
    <property type="project" value="UniProtKB-KW"/>
</dbReference>
<organism evidence="10 11">
    <name type="scientific">Laccaria amethystina LaAM-08-1</name>
    <dbReference type="NCBI Taxonomy" id="1095629"/>
    <lineage>
        <taxon>Eukaryota</taxon>
        <taxon>Fungi</taxon>
        <taxon>Dikarya</taxon>
        <taxon>Basidiomycota</taxon>
        <taxon>Agaricomycotina</taxon>
        <taxon>Agaricomycetes</taxon>
        <taxon>Agaricomycetidae</taxon>
        <taxon>Agaricales</taxon>
        <taxon>Agaricineae</taxon>
        <taxon>Hydnangiaceae</taxon>
        <taxon>Laccaria</taxon>
    </lineage>
</organism>
<sequence>MSSSALPESHPAVHEHKGKTCPVTGQTHDFCAAQPEDSRSPCPALNTMANHGYISRDGKNISASEIVGGLKACYGLSTPLALFLSHVGFLVLRKTFRRVSLFEIGKHGQVEHNASLVHHDTPAGEVYAPIEIDAGLVDKLIDDVQGGERMNAVDVARARIRREKESPVLDGVHAEIARGEMAIILGVWEEGAGTDKLGIPVAWMRRWIHEEKLPDGWRPTRKQGLLDTVKRSKAIRTAMENFRKAEAEAAKDT</sequence>
<keyword evidence="6" id="KW-0408">Iron</keyword>
<keyword evidence="4" id="KW-0479">Metal-binding</keyword>
<dbReference type="HOGENOM" id="CLU_050230_5_1_1"/>
<evidence type="ECO:0000256" key="8">
    <source>
        <dbReference type="SAM" id="MobiDB-lite"/>
    </source>
</evidence>
<keyword evidence="3" id="KW-0349">Heme</keyword>
<dbReference type="Proteomes" id="UP000054477">
    <property type="component" value="Unassembled WGS sequence"/>
</dbReference>
<evidence type="ECO:0000256" key="4">
    <source>
        <dbReference type="ARBA" id="ARBA00022723"/>
    </source>
</evidence>
<keyword evidence="2" id="KW-0575">Peroxidase</keyword>
<evidence type="ECO:0000313" key="10">
    <source>
        <dbReference type="EMBL" id="KIJ93216.1"/>
    </source>
</evidence>
<evidence type="ECO:0000256" key="7">
    <source>
        <dbReference type="ARBA" id="ARBA00025795"/>
    </source>
</evidence>
<reference evidence="10 11" key="1">
    <citation type="submission" date="2014-04" db="EMBL/GenBank/DDBJ databases">
        <authorList>
            <consortium name="DOE Joint Genome Institute"/>
            <person name="Kuo A."/>
            <person name="Kohler A."/>
            <person name="Nagy L.G."/>
            <person name="Floudas D."/>
            <person name="Copeland A."/>
            <person name="Barry K.W."/>
            <person name="Cichocki N."/>
            <person name="Veneault-Fourrey C."/>
            <person name="LaButti K."/>
            <person name="Lindquist E.A."/>
            <person name="Lipzen A."/>
            <person name="Lundell T."/>
            <person name="Morin E."/>
            <person name="Murat C."/>
            <person name="Sun H."/>
            <person name="Tunlid A."/>
            <person name="Henrissat B."/>
            <person name="Grigoriev I.V."/>
            <person name="Hibbett D.S."/>
            <person name="Martin F."/>
            <person name="Nordberg H.P."/>
            <person name="Cantor M.N."/>
            <person name="Hua S.X."/>
        </authorList>
    </citation>
    <scope>NUCLEOTIDE SEQUENCE [LARGE SCALE GENOMIC DNA]</scope>
    <source>
        <strain evidence="10 11">LaAM-08-1</strain>
    </source>
</reference>
<feature type="domain" description="Heme haloperoxidase family profile" evidence="9">
    <location>
        <begin position="26"/>
        <end position="230"/>
    </location>
</feature>
<dbReference type="Pfam" id="PF01328">
    <property type="entry name" value="Peroxidase_2"/>
    <property type="match status" value="1"/>
</dbReference>
<accession>A0A0C9X6D2</accession>
<proteinExistence type="inferred from homology"/>
<comment type="cofactor">
    <cofactor evidence="1">
        <name>heme b</name>
        <dbReference type="ChEBI" id="CHEBI:60344"/>
    </cofactor>
</comment>
<evidence type="ECO:0000256" key="6">
    <source>
        <dbReference type="ARBA" id="ARBA00023004"/>
    </source>
</evidence>
<evidence type="ECO:0000259" key="9">
    <source>
        <dbReference type="PROSITE" id="PS51405"/>
    </source>
</evidence>
<evidence type="ECO:0000313" key="11">
    <source>
        <dbReference type="Proteomes" id="UP000054477"/>
    </source>
</evidence>
<feature type="region of interest" description="Disordered" evidence="8">
    <location>
        <begin position="1"/>
        <end position="20"/>
    </location>
</feature>
<protein>
    <recommendedName>
        <fullName evidence="9">Heme haloperoxidase family profile domain-containing protein</fullName>
    </recommendedName>
</protein>
<reference evidence="11" key="2">
    <citation type="submission" date="2015-01" db="EMBL/GenBank/DDBJ databases">
        <title>Evolutionary Origins and Diversification of the Mycorrhizal Mutualists.</title>
        <authorList>
            <consortium name="DOE Joint Genome Institute"/>
            <consortium name="Mycorrhizal Genomics Consortium"/>
            <person name="Kohler A."/>
            <person name="Kuo A."/>
            <person name="Nagy L.G."/>
            <person name="Floudas D."/>
            <person name="Copeland A."/>
            <person name="Barry K.W."/>
            <person name="Cichocki N."/>
            <person name="Veneault-Fourrey C."/>
            <person name="LaButti K."/>
            <person name="Lindquist E.A."/>
            <person name="Lipzen A."/>
            <person name="Lundell T."/>
            <person name="Morin E."/>
            <person name="Murat C."/>
            <person name="Riley R."/>
            <person name="Ohm R."/>
            <person name="Sun H."/>
            <person name="Tunlid A."/>
            <person name="Henrissat B."/>
            <person name="Grigoriev I.V."/>
            <person name="Hibbett D.S."/>
            <person name="Martin F."/>
        </authorList>
    </citation>
    <scope>NUCLEOTIDE SEQUENCE [LARGE SCALE GENOMIC DNA]</scope>
    <source>
        <strain evidence="11">LaAM-08-1</strain>
    </source>
</reference>
<dbReference type="PROSITE" id="PS51405">
    <property type="entry name" value="HEME_HALOPEROXIDASE"/>
    <property type="match status" value="1"/>
</dbReference>
<dbReference type="Gene3D" id="1.10.489.10">
    <property type="entry name" value="Chloroperoxidase-like"/>
    <property type="match status" value="1"/>
</dbReference>
<dbReference type="OrthoDB" id="407298at2759"/>
<gene>
    <name evidence="10" type="ORF">K443DRAFT_112372</name>
</gene>
<evidence type="ECO:0000256" key="1">
    <source>
        <dbReference type="ARBA" id="ARBA00001970"/>
    </source>
</evidence>
<dbReference type="EMBL" id="KN838858">
    <property type="protein sequence ID" value="KIJ93216.1"/>
    <property type="molecule type" value="Genomic_DNA"/>
</dbReference>
<dbReference type="PANTHER" id="PTHR33577">
    <property type="entry name" value="STERIGMATOCYSTIN BIOSYNTHESIS PEROXIDASE STCC-RELATED"/>
    <property type="match status" value="1"/>
</dbReference>
<evidence type="ECO:0000256" key="5">
    <source>
        <dbReference type="ARBA" id="ARBA00023002"/>
    </source>
</evidence>
<dbReference type="STRING" id="1095629.A0A0C9X6D2"/>
<evidence type="ECO:0000256" key="2">
    <source>
        <dbReference type="ARBA" id="ARBA00022559"/>
    </source>
</evidence>